<dbReference type="InterPro" id="IPR004252">
    <property type="entry name" value="Probable_transposase_24"/>
</dbReference>
<keyword evidence="1" id="KW-0175">Coiled coil</keyword>
<dbReference type="Proteomes" id="UP000289738">
    <property type="component" value="Chromosome A10"/>
</dbReference>
<evidence type="ECO:0000313" key="4">
    <source>
        <dbReference type="Proteomes" id="UP000289738"/>
    </source>
</evidence>
<dbReference type="EMBL" id="SDMP01000010">
    <property type="protein sequence ID" value="RYR35374.1"/>
    <property type="molecule type" value="Genomic_DNA"/>
</dbReference>
<reference evidence="3 4" key="1">
    <citation type="submission" date="2019-01" db="EMBL/GenBank/DDBJ databases">
        <title>Sequencing of cultivated peanut Arachis hypogaea provides insights into genome evolution and oil improvement.</title>
        <authorList>
            <person name="Chen X."/>
        </authorList>
    </citation>
    <scope>NUCLEOTIDE SEQUENCE [LARGE SCALE GENOMIC DNA]</scope>
    <source>
        <strain evidence="4">cv. Fuhuasheng</strain>
        <tissue evidence="3">Leaves</tissue>
    </source>
</reference>
<feature type="coiled-coil region" evidence="1">
    <location>
        <begin position="261"/>
        <end position="288"/>
    </location>
</feature>
<comment type="caution">
    <text evidence="3">The sequence shown here is derived from an EMBL/GenBank/DDBJ whole genome shotgun (WGS) entry which is preliminary data.</text>
</comment>
<gene>
    <name evidence="3" type="ORF">Ahy_A10g050538</name>
</gene>
<protein>
    <submittedName>
        <fullName evidence="3">Uncharacterized protein</fullName>
    </submittedName>
</protein>
<sequence>MVSDNGFYSVAVEELRRDFSRISRDARFHSFLLETTKNITLPPSTLPSTLTHAFRFRDQTQLTRKLKIASQQEQEALNHNSPSSHIIVVASSPTHRDLLLPGVAESFLSAASVLLRSPRHPCVFCFAASPLVCFAACTSPGCASLLLLCCCCFTTSVVTGCHLWCGDNTHLKKAASKENNEPPTQAEMFVETRQSTKGKSLDEDTLDVIAHLQAENKKSKESVIRAFQSIFGKEKAGRVQCHGRVTTPTLLKKNEKIATLKQQHATEKATLENKVDVMQKEVYELKSLVKIMLQQKSSGVDLDMLAAQLGSTLGNPNNDAHEEKNYVEGEIELD</sequence>
<feature type="region of interest" description="Disordered" evidence="2">
    <location>
        <begin position="313"/>
        <end position="334"/>
    </location>
</feature>
<name>A0A445B9N9_ARAHY</name>
<evidence type="ECO:0000256" key="2">
    <source>
        <dbReference type="SAM" id="MobiDB-lite"/>
    </source>
</evidence>
<proteinExistence type="predicted"/>
<evidence type="ECO:0000313" key="3">
    <source>
        <dbReference type="EMBL" id="RYR35374.1"/>
    </source>
</evidence>
<accession>A0A445B9N9</accession>
<organism evidence="3 4">
    <name type="scientific">Arachis hypogaea</name>
    <name type="common">Peanut</name>
    <dbReference type="NCBI Taxonomy" id="3818"/>
    <lineage>
        <taxon>Eukaryota</taxon>
        <taxon>Viridiplantae</taxon>
        <taxon>Streptophyta</taxon>
        <taxon>Embryophyta</taxon>
        <taxon>Tracheophyta</taxon>
        <taxon>Spermatophyta</taxon>
        <taxon>Magnoliopsida</taxon>
        <taxon>eudicotyledons</taxon>
        <taxon>Gunneridae</taxon>
        <taxon>Pentapetalae</taxon>
        <taxon>rosids</taxon>
        <taxon>fabids</taxon>
        <taxon>Fabales</taxon>
        <taxon>Fabaceae</taxon>
        <taxon>Papilionoideae</taxon>
        <taxon>50 kb inversion clade</taxon>
        <taxon>dalbergioids sensu lato</taxon>
        <taxon>Dalbergieae</taxon>
        <taxon>Pterocarpus clade</taxon>
        <taxon>Arachis</taxon>
    </lineage>
</organism>
<dbReference type="Pfam" id="PF03004">
    <property type="entry name" value="Transposase_24"/>
    <property type="match status" value="1"/>
</dbReference>
<keyword evidence="4" id="KW-1185">Reference proteome</keyword>
<evidence type="ECO:0000256" key="1">
    <source>
        <dbReference type="SAM" id="Coils"/>
    </source>
</evidence>
<dbReference type="AlphaFoldDB" id="A0A445B9N9"/>